<dbReference type="PANTHER" id="PTHR43350">
    <property type="entry name" value="NAD-DEPENDENT ALCOHOL DEHYDROGENASE"/>
    <property type="match status" value="1"/>
</dbReference>
<dbReference type="InterPro" id="IPR011032">
    <property type="entry name" value="GroES-like_sf"/>
</dbReference>
<protein>
    <submittedName>
        <fullName evidence="8">NAD(P)-dependent alcohol dehydrogenase</fullName>
    </submittedName>
</protein>
<dbReference type="SMART" id="SM00829">
    <property type="entry name" value="PKS_ER"/>
    <property type="match status" value="1"/>
</dbReference>
<feature type="domain" description="Enoyl reductase (ER)" evidence="7">
    <location>
        <begin position="21"/>
        <end position="375"/>
    </location>
</feature>
<accession>A0ABV2AEJ4</accession>
<evidence type="ECO:0000256" key="1">
    <source>
        <dbReference type="ARBA" id="ARBA00001947"/>
    </source>
</evidence>
<dbReference type="PANTHER" id="PTHR43350:SF21">
    <property type="entry name" value="S-NITROSOMYCOTHIOL REDUCTASE MSCR"/>
    <property type="match status" value="1"/>
</dbReference>
<dbReference type="PROSITE" id="PS00059">
    <property type="entry name" value="ADH_ZINC"/>
    <property type="match status" value="1"/>
</dbReference>
<evidence type="ECO:0000256" key="4">
    <source>
        <dbReference type="ARBA" id="ARBA00022833"/>
    </source>
</evidence>
<comment type="caution">
    <text evidence="8">The sequence shown here is derived from an EMBL/GenBank/DDBJ whole genome shotgun (WGS) entry which is preliminary data.</text>
</comment>
<dbReference type="Gene3D" id="3.90.180.10">
    <property type="entry name" value="Medium-chain alcohol dehydrogenases, catalytic domain"/>
    <property type="match status" value="1"/>
</dbReference>
<evidence type="ECO:0000256" key="6">
    <source>
        <dbReference type="RuleBase" id="RU361277"/>
    </source>
</evidence>
<comment type="similarity">
    <text evidence="2 6">Belongs to the zinc-containing alcohol dehydrogenase family.</text>
</comment>
<evidence type="ECO:0000259" key="7">
    <source>
        <dbReference type="SMART" id="SM00829"/>
    </source>
</evidence>
<dbReference type="SUPFAM" id="SSF50129">
    <property type="entry name" value="GroES-like"/>
    <property type="match status" value="1"/>
</dbReference>
<dbReference type="SUPFAM" id="SSF51735">
    <property type="entry name" value="NAD(P)-binding Rossmann-fold domains"/>
    <property type="match status" value="1"/>
</dbReference>
<dbReference type="Pfam" id="PF00107">
    <property type="entry name" value="ADH_zinc_N"/>
    <property type="match status" value="1"/>
</dbReference>
<evidence type="ECO:0000313" key="9">
    <source>
        <dbReference type="Proteomes" id="UP001465331"/>
    </source>
</evidence>
<keyword evidence="4 6" id="KW-0862">Zinc</keyword>
<evidence type="ECO:0000256" key="2">
    <source>
        <dbReference type="ARBA" id="ARBA00008072"/>
    </source>
</evidence>
<keyword evidence="9" id="KW-1185">Reference proteome</keyword>
<evidence type="ECO:0000313" key="8">
    <source>
        <dbReference type="EMBL" id="MES0875336.1"/>
    </source>
</evidence>
<gene>
    <name evidence="8" type="ORF">ABSH63_15155</name>
</gene>
<dbReference type="InterPro" id="IPR002328">
    <property type="entry name" value="ADH_Zn_CS"/>
</dbReference>
<comment type="cofactor">
    <cofactor evidence="1 6">
        <name>Zn(2+)</name>
        <dbReference type="ChEBI" id="CHEBI:29105"/>
    </cofactor>
</comment>
<name>A0ABV2AEJ4_9GAMM</name>
<reference evidence="8 9" key="1">
    <citation type="submission" date="2024-06" db="EMBL/GenBank/DDBJ databases">
        <authorList>
            <person name="Li Z."/>
            <person name="Jiang Y."/>
        </authorList>
    </citation>
    <scope>NUCLEOTIDE SEQUENCE [LARGE SCALE GENOMIC DNA]</scope>
    <source>
        <strain evidence="8 9">HSW-8</strain>
    </source>
</reference>
<dbReference type="Proteomes" id="UP001465331">
    <property type="component" value="Unassembled WGS sequence"/>
</dbReference>
<organism evidence="8 9">
    <name type="scientific">Sinimarinibacterium thermocellulolyticum</name>
    <dbReference type="NCBI Taxonomy" id="3170016"/>
    <lineage>
        <taxon>Bacteria</taxon>
        <taxon>Pseudomonadati</taxon>
        <taxon>Pseudomonadota</taxon>
        <taxon>Gammaproteobacteria</taxon>
        <taxon>Nevskiales</taxon>
        <taxon>Nevskiaceae</taxon>
        <taxon>Sinimarinibacterium</taxon>
    </lineage>
</organism>
<keyword evidence="3 6" id="KW-0479">Metal-binding</keyword>
<dbReference type="CDD" id="cd08278">
    <property type="entry name" value="benzyl_alcohol_DH"/>
    <property type="match status" value="1"/>
</dbReference>
<evidence type="ECO:0000256" key="5">
    <source>
        <dbReference type="ARBA" id="ARBA00023002"/>
    </source>
</evidence>
<proteinExistence type="inferred from homology"/>
<sequence length="377" mass="39554">MNPQSVIEPNRQRILAAVARGEAAPFAIESLELDAPRRDEVLVRIVGVGLCHTDLVGAAGELPIALPAVFGHEGAGIVEAVGAGVPDFSRGDAVVISFRSCGRCRRCGTHEPAYCLEGAGLNYAGRRPDGSATHFDADGPIAASFFGQSSFATHSLAYADNLVRLPPEMPVEIAGPLGCSVQTGVGAVLRSLDCRPGSALLVLGGGAVGLSSVIGAAHRGCSRICVVEPHAARRELALELGATEVADPSSDPSLKSLRKGGGFDYAIDTTGRPDVLNAAARLLDSRGSFGFLAIPSPEHSAAPLPANLSQLMYRGLNFRGILEGDSEPQQFIPELCRLYAEGRLPFDRMIRRYSLAQINEAIADQAQGRCVKAVLNP</sequence>
<dbReference type="Pfam" id="PF08240">
    <property type="entry name" value="ADH_N"/>
    <property type="match status" value="1"/>
</dbReference>
<dbReference type="InterPro" id="IPR013149">
    <property type="entry name" value="ADH-like_C"/>
</dbReference>
<evidence type="ECO:0000256" key="3">
    <source>
        <dbReference type="ARBA" id="ARBA00022723"/>
    </source>
</evidence>
<keyword evidence="5" id="KW-0560">Oxidoreductase</keyword>
<dbReference type="Gene3D" id="3.40.50.720">
    <property type="entry name" value="NAD(P)-binding Rossmann-like Domain"/>
    <property type="match status" value="1"/>
</dbReference>
<dbReference type="InterPro" id="IPR013154">
    <property type="entry name" value="ADH-like_N"/>
</dbReference>
<dbReference type="InterPro" id="IPR036291">
    <property type="entry name" value="NAD(P)-bd_dom_sf"/>
</dbReference>
<dbReference type="EMBL" id="JBEPIJ010000028">
    <property type="protein sequence ID" value="MES0875336.1"/>
    <property type="molecule type" value="Genomic_DNA"/>
</dbReference>
<dbReference type="RefSeq" id="WP_352890876.1">
    <property type="nucleotide sequence ID" value="NZ_JBEPIJ010000028.1"/>
</dbReference>
<dbReference type="InterPro" id="IPR020843">
    <property type="entry name" value="ER"/>
</dbReference>